<organism evidence="3">
    <name type="scientific">Homalodisca liturata</name>
    <dbReference type="NCBI Taxonomy" id="320908"/>
    <lineage>
        <taxon>Eukaryota</taxon>
        <taxon>Metazoa</taxon>
        <taxon>Ecdysozoa</taxon>
        <taxon>Arthropoda</taxon>
        <taxon>Hexapoda</taxon>
        <taxon>Insecta</taxon>
        <taxon>Pterygota</taxon>
        <taxon>Neoptera</taxon>
        <taxon>Paraneoptera</taxon>
        <taxon>Hemiptera</taxon>
        <taxon>Auchenorrhyncha</taxon>
        <taxon>Membracoidea</taxon>
        <taxon>Cicadellidae</taxon>
        <taxon>Cicadellinae</taxon>
        <taxon>Proconiini</taxon>
        <taxon>Homalodisca</taxon>
    </lineage>
</organism>
<evidence type="ECO:0000313" key="3">
    <source>
        <dbReference type="EMBL" id="JAS88562.1"/>
    </source>
</evidence>
<sequence length="143" mass="15313">MMPVDYQELLSVVAEVCEQREITVTVTESLKGGAIAGGSTVLGGLVLGPIGLMIGGIIGGVSAYLSSQNKFRSVAQVINEDLTQTQREQLANRVIHALEGFDITDLTVFLPLIMGNQGAQMAVVRATVHFLERELKLQITNGM</sequence>
<reference evidence="3" key="1">
    <citation type="submission" date="2015-11" db="EMBL/GenBank/DDBJ databases">
        <title>De novo transcriptome assembly of four potential Pierce s Disease insect vectors from Arizona vineyards.</title>
        <authorList>
            <person name="Tassone E.E."/>
        </authorList>
    </citation>
    <scope>NUCLEOTIDE SEQUENCE</scope>
</reference>
<dbReference type="InterPro" id="IPR033369">
    <property type="entry name" value="C19orf12"/>
</dbReference>
<proteinExistence type="inferred from homology"/>
<keyword evidence="2" id="KW-1133">Transmembrane helix</keyword>
<comment type="similarity">
    <text evidence="1">Belongs to the C19orf12 family.</text>
</comment>
<keyword evidence="2" id="KW-0472">Membrane</keyword>
<name>A0A1B6INR0_9HEMI</name>
<dbReference type="Pfam" id="PF20721">
    <property type="entry name" value="C19orf12"/>
    <property type="match status" value="1"/>
</dbReference>
<protein>
    <submittedName>
        <fullName evidence="3">Uncharacterized protein</fullName>
    </submittedName>
</protein>
<dbReference type="PANTHER" id="PTHR31493:SF1">
    <property type="entry name" value="PROTEIN C19ORF12"/>
    <property type="match status" value="1"/>
</dbReference>
<evidence type="ECO:0000256" key="1">
    <source>
        <dbReference type="ARBA" id="ARBA00029457"/>
    </source>
</evidence>
<accession>A0A1B6INR0</accession>
<evidence type="ECO:0000256" key="2">
    <source>
        <dbReference type="SAM" id="Phobius"/>
    </source>
</evidence>
<dbReference type="AlphaFoldDB" id="A0A1B6INR0"/>
<gene>
    <name evidence="3" type="ORF">g.13459</name>
</gene>
<keyword evidence="2" id="KW-0812">Transmembrane</keyword>
<dbReference type="EMBL" id="GECU01019144">
    <property type="protein sequence ID" value="JAS88562.1"/>
    <property type="molecule type" value="Transcribed_RNA"/>
</dbReference>
<feature type="transmembrane region" description="Helical" evidence="2">
    <location>
        <begin position="41"/>
        <end position="65"/>
    </location>
</feature>
<dbReference type="PANTHER" id="PTHR31493">
    <property type="entry name" value="NAZO FAMILY MEMBER"/>
    <property type="match status" value="1"/>
</dbReference>